<dbReference type="RefSeq" id="WP_172154008.1">
    <property type="nucleotide sequence ID" value="NZ_CP053564.1"/>
</dbReference>
<gene>
    <name evidence="2" type="ORF">HOP40_01280</name>
</gene>
<dbReference type="Proteomes" id="UP000505377">
    <property type="component" value="Chromosome"/>
</dbReference>
<dbReference type="AlphaFoldDB" id="A0A6M6JC13"/>
<proteinExistence type="predicted"/>
<keyword evidence="2" id="KW-0378">Hydrolase</keyword>
<dbReference type="PANTHER" id="PTHR43433:SF5">
    <property type="entry name" value="AB HYDROLASE-1 DOMAIN-CONTAINING PROTEIN"/>
    <property type="match status" value="1"/>
</dbReference>
<protein>
    <submittedName>
        <fullName evidence="2">Alpha/beta hydrolase</fullName>
    </submittedName>
</protein>
<dbReference type="InterPro" id="IPR029058">
    <property type="entry name" value="AB_hydrolase_fold"/>
</dbReference>
<dbReference type="EMBL" id="CP053564">
    <property type="protein sequence ID" value="QJY44633.1"/>
    <property type="molecule type" value="Genomic_DNA"/>
</dbReference>
<sequence length="288" mass="30846">METTVDVAPGIRLWAQDLPAATDAPEPDPVLLVMGANASGLLWPDELVARLAERHRVIRYDHRDTGRSTWAFDEHPYAIAELARDAVAVLDAFDVPRAHVVGMSLGGVLGQLLLLDAPERVATATLFCTAALGGYGSPDLPAPSPALLALWEQMADPRDLEAELDWRVAHWRLLNGTGTPFDADWFRALERRAIEHAGRHDTTAAHARASQDGLERGAELAAVEVPTLVVEAPEDPVNPPPHSGHLARSLGRGRLVRIPGMGHAVNRTVVAPLAAAVLTQTSGAHSRG</sequence>
<dbReference type="Gene3D" id="3.40.50.1820">
    <property type="entry name" value="alpha/beta hydrolase"/>
    <property type="match status" value="1"/>
</dbReference>
<organism evidence="2 3">
    <name type="scientific">Pseudonocardia broussonetiae</name>
    <dbReference type="NCBI Taxonomy" id="2736640"/>
    <lineage>
        <taxon>Bacteria</taxon>
        <taxon>Bacillati</taxon>
        <taxon>Actinomycetota</taxon>
        <taxon>Actinomycetes</taxon>
        <taxon>Pseudonocardiales</taxon>
        <taxon>Pseudonocardiaceae</taxon>
        <taxon>Pseudonocardia</taxon>
    </lineage>
</organism>
<dbReference type="Pfam" id="PF00561">
    <property type="entry name" value="Abhydrolase_1"/>
    <property type="match status" value="1"/>
</dbReference>
<dbReference type="GO" id="GO:0004806">
    <property type="term" value="F:triacylglycerol lipase activity"/>
    <property type="evidence" value="ECO:0007669"/>
    <property type="project" value="TreeGrafter"/>
</dbReference>
<accession>A0A6M6JC13</accession>
<name>A0A6M6JC13_9PSEU</name>
<evidence type="ECO:0000313" key="3">
    <source>
        <dbReference type="Proteomes" id="UP000505377"/>
    </source>
</evidence>
<evidence type="ECO:0000313" key="2">
    <source>
        <dbReference type="EMBL" id="QJY44633.1"/>
    </source>
</evidence>
<reference evidence="2 3" key="1">
    <citation type="submission" date="2020-05" db="EMBL/GenBank/DDBJ databases">
        <authorList>
            <person name="Mo P."/>
        </authorList>
    </citation>
    <scope>NUCLEOTIDE SEQUENCE [LARGE SCALE GENOMIC DNA]</scope>
    <source>
        <strain evidence="2 3">Gen01</strain>
    </source>
</reference>
<dbReference type="InterPro" id="IPR000073">
    <property type="entry name" value="AB_hydrolase_1"/>
</dbReference>
<keyword evidence="3" id="KW-1185">Reference proteome</keyword>
<dbReference type="SUPFAM" id="SSF53474">
    <property type="entry name" value="alpha/beta-Hydrolases"/>
    <property type="match status" value="1"/>
</dbReference>
<dbReference type="GO" id="GO:0046503">
    <property type="term" value="P:glycerolipid catabolic process"/>
    <property type="evidence" value="ECO:0007669"/>
    <property type="project" value="TreeGrafter"/>
</dbReference>
<dbReference type="KEGG" id="pbro:HOP40_01280"/>
<dbReference type="InterPro" id="IPR050471">
    <property type="entry name" value="AB_hydrolase"/>
</dbReference>
<dbReference type="PRINTS" id="PR00111">
    <property type="entry name" value="ABHYDROLASE"/>
</dbReference>
<dbReference type="PANTHER" id="PTHR43433">
    <property type="entry name" value="HYDROLASE, ALPHA/BETA FOLD FAMILY PROTEIN"/>
    <property type="match status" value="1"/>
</dbReference>
<feature type="domain" description="AB hydrolase-1" evidence="1">
    <location>
        <begin position="29"/>
        <end position="265"/>
    </location>
</feature>
<evidence type="ECO:0000259" key="1">
    <source>
        <dbReference type="Pfam" id="PF00561"/>
    </source>
</evidence>